<comment type="caution">
    <text evidence="1">The sequence shown here is derived from an EMBL/GenBank/DDBJ whole genome shotgun (WGS) entry which is preliminary data.</text>
</comment>
<proteinExistence type="predicted"/>
<keyword evidence="2" id="KW-1185">Reference proteome</keyword>
<dbReference type="RefSeq" id="WP_380899988.1">
    <property type="nucleotide sequence ID" value="NZ_JBHUEG010000002.1"/>
</dbReference>
<reference evidence="2" key="1">
    <citation type="journal article" date="2019" name="Int. J. Syst. Evol. Microbiol.">
        <title>The Global Catalogue of Microorganisms (GCM) 10K type strain sequencing project: providing services to taxonomists for standard genome sequencing and annotation.</title>
        <authorList>
            <consortium name="The Broad Institute Genomics Platform"/>
            <consortium name="The Broad Institute Genome Sequencing Center for Infectious Disease"/>
            <person name="Wu L."/>
            <person name="Ma J."/>
        </authorList>
    </citation>
    <scope>NUCLEOTIDE SEQUENCE [LARGE SCALE GENOMIC DNA]</scope>
    <source>
        <strain evidence="2">KCTC 42662</strain>
    </source>
</reference>
<name>A0ABW5KC32_9SPHI</name>
<protein>
    <submittedName>
        <fullName evidence="1">Uncharacterized protein</fullName>
    </submittedName>
</protein>
<dbReference type="Proteomes" id="UP001597545">
    <property type="component" value="Unassembled WGS sequence"/>
</dbReference>
<gene>
    <name evidence="1" type="ORF">ACFSR5_01535</name>
</gene>
<organism evidence="1 2">
    <name type="scientific">Sphingobacterium suaedae</name>
    <dbReference type="NCBI Taxonomy" id="1686402"/>
    <lineage>
        <taxon>Bacteria</taxon>
        <taxon>Pseudomonadati</taxon>
        <taxon>Bacteroidota</taxon>
        <taxon>Sphingobacteriia</taxon>
        <taxon>Sphingobacteriales</taxon>
        <taxon>Sphingobacteriaceae</taxon>
        <taxon>Sphingobacterium</taxon>
    </lineage>
</organism>
<evidence type="ECO:0000313" key="1">
    <source>
        <dbReference type="EMBL" id="MFD2546319.1"/>
    </source>
</evidence>
<accession>A0ABW5KC32</accession>
<sequence>MKRFSLILKKTIVGTMVILSIRDGVSVDYATAQVVREQTQKSLRQLIGFYRFPNRVAFIQFYMEGDRLWLSRCGINVSIR</sequence>
<evidence type="ECO:0000313" key="2">
    <source>
        <dbReference type="Proteomes" id="UP001597545"/>
    </source>
</evidence>
<dbReference type="EMBL" id="JBHULR010000001">
    <property type="protein sequence ID" value="MFD2546319.1"/>
    <property type="molecule type" value="Genomic_DNA"/>
</dbReference>